<proteinExistence type="predicted"/>
<dbReference type="SUPFAM" id="SSF82549">
    <property type="entry name" value="DAK1/DegV-like"/>
    <property type="match status" value="1"/>
</dbReference>
<dbReference type="InterPro" id="IPR003797">
    <property type="entry name" value="DegV"/>
</dbReference>
<protein>
    <submittedName>
        <fullName evidence="2">DegV domain-containing protein</fullName>
    </submittedName>
</protein>
<accession>A0A645DQA1</accession>
<organism evidence="2">
    <name type="scientific">bioreactor metagenome</name>
    <dbReference type="NCBI Taxonomy" id="1076179"/>
    <lineage>
        <taxon>unclassified sequences</taxon>
        <taxon>metagenomes</taxon>
        <taxon>ecological metagenomes</taxon>
    </lineage>
</organism>
<dbReference type="AlphaFoldDB" id="A0A645DQA1"/>
<dbReference type="Gene3D" id="3.30.1180.10">
    <property type="match status" value="1"/>
</dbReference>
<reference evidence="2" key="1">
    <citation type="submission" date="2019-08" db="EMBL/GenBank/DDBJ databases">
        <authorList>
            <person name="Kucharzyk K."/>
            <person name="Murdoch R.W."/>
            <person name="Higgins S."/>
            <person name="Loffler F."/>
        </authorList>
    </citation>
    <scope>NUCLEOTIDE SEQUENCE</scope>
</reference>
<comment type="caution">
    <text evidence="2">The sequence shown here is derived from an EMBL/GenBank/DDBJ whole genome shotgun (WGS) entry which is preliminary data.</text>
</comment>
<evidence type="ECO:0000256" key="1">
    <source>
        <dbReference type="ARBA" id="ARBA00023121"/>
    </source>
</evidence>
<dbReference type="EMBL" id="VSSQ01038393">
    <property type="protein sequence ID" value="MPM91318.1"/>
    <property type="molecule type" value="Genomic_DNA"/>
</dbReference>
<sequence>MNDWQLVSDSTCDLNPESFDTGDIPFATVPLKILVGDREFVDLPETDPHELLAAMKRFSGASSSACPSPQAFAEQFYKAAHTIAVTITSGLSGSYNCAVQAMNMVLDEHPEKKIHVVDSRSTAGSMVLILRQLKKLIEQGIPFEEIVRQIESYRDSMKIIFSLANFDNLVKNGRMSRAAGVLASALNIRAVATNTSDGVIEVIEKPRGEKRAVERMVALMGRYKDMTGKPVVITHCNNPGAVQVICELIKSTYGTKDSDITVLECACLTSFYAGDQGLLLCF</sequence>
<dbReference type="Gene3D" id="2.20.28.50">
    <property type="entry name" value="degv family protein"/>
    <property type="match status" value="1"/>
</dbReference>
<dbReference type="GO" id="GO:0008289">
    <property type="term" value="F:lipid binding"/>
    <property type="evidence" value="ECO:0007669"/>
    <property type="project" value="UniProtKB-KW"/>
</dbReference>
<gene>
    <name evidence="2" type="ORF">SDC9_138446</name>
</gene>
<dbReference type="Gene3D" id="3.40.50.10440">
    <property type="entry name" value="Dihydroxyacetone kinase, domain 1"/>
    <property type="match status" value="1"/>
</dbReference>
<dbReference type="PROSITE" id="PS51482">
    <property type="entry name" value="DEGV"/>
    <property type="match status" value="1"/>
</dbReference>
<dbReference type="Pfam" id="PF02645">
    <property type="entry name" value="DegV"/>
    <property type="match status" value="1"/>
</dbReference>
<dbReference type="InterPro" id="IPR050270">
    <property type="entry name" value="DegV_domain_contain"/>
</dbReference>
<keyword evidence="1" id="KW-0446">Lipid-binding</keyword>
<dbReference type="NCBIfam" id="TIGR00762">
    <property type="entry name" value="DegV"/>
    <property type="match status" value="1"/>
</dbReference>
<dbReference type="PANTHER" id="PTHR33434">
    <property type="entry name" value="DEGV DOMAIN-CONTAINING PROTEIN DR_1986-RELATED"/>
    <property type="match status" value="1"/>
</dbReference>
<dbReference type="InterPro" id="IPR043168">
    <property type="entry name" value="DegV_C"/>
</dbReference>
<dbReference type="PANTHER" id="PTHR33434:SF2">
    <property type="entry name" value="FATTY ACID-BINDING PROTEIN TM_1468"/>
    <property type="match status" value="1"/>
</dbReference>
<name>A0A645DQA1_9ZZZZ</name>
<evidence type="ECO:0000313" key="2">
    <source>
        <dbReference type="EMBL" id="MPM91318.1"/>
    </source>
</evidence>